<name>A0A6A6P747_9PEZI</name>
<dbReference type="Proteomes" id="UP000799766">
    <property type="component" value="Unassembled WGS sequence"/>
</dbReference>
<proteinExistence type="predicted"/>
<dbReference type="PANTHER" id="PTHR21310">
    <property type="entry name" value="AMINOGLYCOSIDE PHOSPHOTRANSFERASE-RELATED-RELATED"/>
    <property type="match status" value="1"/>
</dbReference>
<dbReference type="OrthoDB" id="3645574at2759"/>
<reference evidence="1" key="1">
    <citation type="journal article" date="2020" name="Stud. Mycol.">
        <title>101 Dothideomycetes genomes: a test case for predicting lifestyles and emergence of pathogens.</title>
        <authorList>
            <person name="Haridas S."/>
            <person name="Albert R."/>
            <person name="Binder M."/>
            <person name="Bloem J."/>
            <person name="Labutti K."/>
            <person name="Salamov A."/>
            <person name="Andreopoulos B."/>
            <person name="Baker S."/>
            <person name="Barry K."/>
            <person name="Bills G."/>
            <person name="Bluhm B."/>
            <person name="Cannon C."/>
            <person name="Castanera R."/>
            <person name="Culley D."/>
            <person name="Daum C."/>
            <person name="Ezra D."/>
            <person name="Gonzalez J."/>
            <person name="Henrissat B."/>
            <person name="Kuo A."/>
            <person name="Liang C."/>
            <person name="Lipzen A."/>
            <person name="Lutzoni F."/>
            <person name="Magnuson J."/>
            <person name="Mondo S."/>
            <person name="Nolan M."/>
            <person name="Ohm R."/>
            <person name="Pangilinan J."/>
            <person name="Park H.-J."/>
            <person name="Ramirez L."/>
            <person name="Alfaro M."/>
            <person name="Sun H."/>
            <person name="Tritt A."/>
            <person name="Yoshinaga Y."/>
            <person name="Zwiers L.-H."/>
            <person name="Turgeon B."/>
            <person name="Goodwin S."/>
            <person name="Spatafora J."/>
            <person name="Crous P."/>
            <person name="Grigoriev I."/>
        </authorList>
    </citation>
    <scope>NUCLEOTIDE SEQUENCE</scope>
    <source>
        <strain evidence="1">ATCC 16933</strain>
    </source>
</reference>
<dbReference type="EMBL" id="MU001675">
    <property type="protein sequence ID" value="KAF2459253.1"/>
    <property type="molecule type" value="Genomic_DNA"/>
</dbReference>
<gene>
    <name evidence="1" type="ORF">BDY21DRAFT_282267</name>
</gene>
<keyword evidence="2" id="KW-1185">Reference proteome</keyword>
<dbReference type="PANTHER" id="PTHR21310:SF37">
    <property type="entry name" value="AMINOGLYCOSIDE PHOSPHOTRANSFERASE DOMAIN-CONTAINING PROTEIN"/>
    <property type="match status" value="1"/>
</dbReference>
<organism evidence="1 2">
    <name type="scientific">Lineolata rhizophorae</name>
    <dbReference type="NCBI Taxonomy" id="578093"/>
    <lineage>
        <taxon>Eukaryota</taxon>
        <taxon>Fungi</taxon>
        <taxon>Dikarya</taxon>
        <taxon>Ascomycota</taxon>
        <taxon>Pezizomycotina</taxon>
        <taxon>Dothideomycetes</taxon>
        <taxon>Dothideomycetes incertae sedis</taxon>
        <taxon>Lineolatales</taxon>
        <taxon>Lineolataceae</taxon>
        <taxon>Lineolata</taxon>
    </lineage>
</organism>
<accession>A0A6A6P747</accession>
<dbReference type="SUPFAM" id="SSF56112">
    <property type="entry name" value="Protein kinase-like (PK-like)"/>
    <property type="match status" value="1"/>
</dbReference>
<evidence type="ECO:0000313" key="2">
    <source>
        <dbReference type="Proteomes" id="UP000799766"/>
    </source>
</evidence>
<dbReference type="InterPro" id="IPR051678">
    <property type="entry name" value="AGP_Transferase"/>
</dbReference>
<evidence type="ECO:0008006" key="3">
    <source>
        <dbReference type="Google" id="ProtNLM"/>
    </source>
</evidence>
<dbReference type="AlphaFoldDB" id="A0A6A6P747"/>
<sequence>MTTSLSLLRGSITLSEALRDDNHILQQLSYPEQRQKLFEELFTCRRQIESIASLHLGTPRENCQMGNIEEWFHGSFNVCIPVHIKDSARRSKRVMIRIPLPYKIGEAQFPGNAEEKLRCEAATYIWIQAKCPTVPTPYLWGFGFPGGQSFTNLENVSLLSRLTWYFRRTMSWVFGRPIPCRYVGHRRNDCLRHGYLVIDYVEEGEMLSHSWKTSRHDQRRKANLFRDLSRVVLELSRLPLPRIGSFTIDNFGVLGLTNRPLTLQLQQLENMGVPTNIARDQTYLATDEYLLDLLACHDSRILHHPNSILHESDGKGQLSALTIMRSIMRHFASRDSNHGPFILTLTDLYHTNIFVDSEWHITKIIDLEWACVRPAEMLRPPHWLTDRDVDDINDKDLEEYCAELDEFMEIFEAEENRFAGAGISYTNLLRNVWKSGKFWYFAALDCPRGLYVIFDDHIQTMFAALDLKAFDEFNRSVWPYWGRNATEVIQAKLKERELYVAKIKDAFAT</sequence>
<protein>
    <recommendedName>
        <fullName evidence="3">Aminoglycoside phosphotransferase domain-containing protein</fullName>
    </recommendedName>
</protein>
<dbReference type="InterPro" id="IPR011009">
    <property type="entry name" value="Kinase-like_dom_sf"/>
</dbReference>
<evidence type="ECO:0000313" key="1">
    <source>
        <dbReference type="EMBL" id="KAF2459253.1"/>
    </source>
</evidence>